<dbReference type="Proteomes" id="UP000309038">
    <property type="component" value="Unassembled WGS sequence"/>
</dbReference>
<organism evidence="1 2">
    <name type="scientific">Hermanssonia centrifuga</name>
    <dbReference type="NCBI Taxonomy" id="98765"/>
    <lineage>
        <taxon>Eukaryota</taxon>
        <taxon>Fungi</taxon>
        <taxon>Dikarya</taxon>
        <taxon>Basidiomycota</taxon>
        <taxon>Agaricomycotina</taxon>
        <taxon>Agaricomycetes</taxon>
        <taxon>Polyporales</taxon>
        <taxon>Meruliaceae</taxon>
        <taxon>Hermanssonia</taxon>
    </lineage>
</organism>
<comment type="caution">
    <text evidence="1">The sequence shown here is derived from an EMBL/GenBank/DDBJ whole genome shotgun (WGS) entry which is preliminary data.</text>
</comment>
<accession>A0A4S4K8Z2</accession>
<name>A0A4S4K8Z2_9APHY</name>
<gene>
    <name evidence="1" type="ORF">EW026_g7075</name>
</gene>
<protein>
    <submittedName>
        <fullName evidence="1">Uncharacterized protein</fullName>
    </submittedName>
</protein>
<keyword evidence="2" id="KW-1185">Reference proteome</keyword>
<proteinExistence type="predicted"/>
<dbReference type="EMBL" id="SGPJ01000455">
    <property type="protein sequence ID" value="THG94391.1"/>
    <property type="molecule type" value="Genomic_DNA"/>
</dbReference>
<evidence type="ECO:0000313" key="1">
    <source>
        <dbReference type="EMBL" id="THG94391.1"/>
    </source>
</evidence>
<sequence length="218" mass="24816">MTSKLVKVKIGFSNEWGDAIEALANFSSSLEQMEVSYAKFIRQDIQYAKMKHLSIVLKRVLPVVPLIRAYPNLRSLELTVGGSNGLAFRGDRIMTMMGHRYRSINELSQLKGGWEVLDYVQSGIPELYVLGLSCTIHYLDVYLSEIRETHELCDILGDCHPSTLRIRAQKLDKTDIENIARIIPLDLDHFILSIDLSSYSPDEACDMLVGRFCQLFDR</sequence>
<dbReference type="AlphaFoldDB" id="A0A4S4K8Z2"/>
<evidence type="ECO:0000313" key="2">
    <source>
        <dbReference type="Proteomes" id="UP000309038"/>
    </source>
</evidence>
<reference evidence="1 2" key="1">
    <citation type="submission" date="2019-02" db="EMBL/GenBank/DDBJ databases">
        <title>Genome sequencing of the rare red list fungi Phlebia centrifuga.</title>
        <authorList>
            <person name="Buettner E."/>
            <person name="Kellner H."/>
        </authorList>
    </citation>
    <scope>NUCLEOTIDE SEQUENCE [LARGE SCALE GENOMIC DNA]</scope>
    <source>
        <strain evidence="1 2">DSM 108282</strain>
    </source>
</reference>